<comment type="subcellular location">
    <subcellularLocation>
        <location evidence="1">Cell membrane</location>
        <topology evidence="1">Lipid-anchor</topology>
    </subcellularLocation>
</comment>
<evidence type="ECO:0000313" key="7">
    <source>
        <dbReference type="EMBL" id="WPF81236.1"/>
    </source>
</evidence>
<evidence type="ECO:0000256" key="3">
    <source>
        <dbReference type="ARBA" id="ARBA00022729"/>
    </source>
</evidence>
<evidence type="ECO:0000256" key="1">
    <source>
        <dbReference type="ARBA" id="ARBA00004193"/>
    </source>
</evidence>
<dbReference type="Gene3D" id="3.30.2030.20">
    <property type="match status" value="1"/>
</dbReference>
<dbReference type="RefSeq" id="WP_319155518.1">
    <property type="nucleotide sequence ID" value="NZ_CP138359.1"/>
</dbReference>
<dbReference type="GO" id="GO:0005886">
    <property type="term" value="C:plasma membrane"/>
    <property type="evidence" value="ECO:0007669"/>
    <property type="project" value="UniProtKB-SubCell"/>
</dbReference>
<evidence type="ECO:0000256" key="4">
    <source>
        <dbReference type="ARBA" id="ARBA00023136"/>
    </source>
</evidence>
<keyword evidence="4" id="KW-0472">Membrane</keyword>
<organism evidence="7 8">
    <name type="scientific">Sanguibacter biliveldensis</name>
    <dbReference type="NCBI Taxonomy" id="3030830"/>
    <lineage>
        <taxon>Bacteria</taxon>
        <taxon>Bacillati</taxon>
        <taxon>Actinomycetota</taxon>
        <taxon>Actinomycetes</taxon>
        <taxon>Micrococcales</taxon>
        <taxon>Sanguibacteraceae</taxon>
        <taxon>Sanguibacter</taxon>
    </lineage>
</organism>
<keyword evidence="2" id="KW-1003">Cell membrane</keyword>
<evidence type="ECO:0000256" key="2">
    <source>
        <dbReference type="ARBA" id="ARBA00022475"/>
    </source>
</evidence>
<dbReference type="EMBL" id="CP138359">
    <property type="protein sequence ID" value="WPF81236.1"/>
    <property type="molecule type" value="Genomic_DNA"/>
</dbReference>
<accession>A0AAF0Z5C5</accession>
<name>A0AAF0Z5C5_9MICO</name>
<dbReference type="InterPro" id="IPR032018">
    <property type="entry name" value="LppA/LppB/LprP"/>
</dbReference>
<dbReference type="KEGG" id="sbil:SANBI_002520"/>
<dbReference type="AlphaFoldDB" id="A0AAF0Z5C5"/>
<gene>
    <name evidence="7" type="ORF">SANBI_002520</name>
</gene>
<protein>
    <submittedName>
        <fullName evidence="7">LppA family lipoprotein</fullName>
    </submittedName>
</protein>
<keyword evidence="6 7" id="KW-0449">Lipoprotein</keyword>
<keyword evidence="5" id="KW-0564">Palmitate</keyword>
<evidence type="ECO:0000313" key="8">
    <source>
        <dbReference type="Proteomes" id="UP001304340"/>
    </source>
</evidence>
<proteinExistence type="predicted"/>
<evidence type="ECO:0000256" key="5">
    <source>
        <dbReference type="ARBA" id="ARBA00023139"/>
    </source>
</evidence>
<dbReference type="Proteomes" id="UP001304340">
    <property type="component" value="Chromosome"/>
</dbReference>
<keyword evidence="3" id="KW-0732">Signal</keyword>
<dbReference type="Pfam" id="PF16708">
    <property type="entry name" value="LppA"/>
    <property type="match status" value="1"/>
</dbReference>
<reference evidence="8" key="1">
    <citation type="submission" date="2023-11" db="EMBL/GenBank/DDBJ databases">
        <authorList>
            <person name="Helweg L.P."/>
            <person name="Kiel A."/>
            <person name="Hitz F."/>
            <person name="Ruckert-Reed C."/>
            <person name="Busche T."/>
            <person name="Kaltschmidt B."/>
            <person name="Kaltschmidt C."/>
        </authorList>
    </citation>
    <scope>NUCLEOTIDE SEQUENCE [LARGE SCALE GENOMIC DNA]</scope>
    <source>
        <strain evidence="8">4.1</strain>
    </source>
</reference>
<evidence type="ECO:0000256" key="6">
    <source>
        <dbReference type="ARBA" id="ARBA00023288"/>
    </source>
</evidence>
<keyword evidence="8" id="KW-1185">Reference proteome</keyword>
<sequence>MAGVLSVLLVWGGVELVRDARELQGYGDPSAREVDEALQEMRHRSPFEEMQGSSSALLGEIRSALEGEFGSIVWQYDPVENGVLGCTNAESENSGARSENARALGAVSLDGAQTERAIDIVSTVARENGFARTSRVVDGTGDQYIDLSTERGGRVTLVTGDPIGISVSTDCFLTAERLAELQSDD</sequence>